<dbReference type="EMBL" id="JBHSPB010000022">
    <property type="protein sequence ID" value="MFC5723956.1"/>
    <property type="molecule type" value="Genomic_DNA"/>
</dbReference>
<dbReference type="RefSeq" id="WP_390320385.1">
    <property type="nucleotide sequence ID" value="NZ_JBHSPB010000022.1"/>
</dbReference>
<dbReference type="Gene3D" id="3.40.50.620">
    <property type="entry name" value="HUPs"/>
    <property type="match status" value="2"/>
</dbReference>
<dbReference type="InterPro" id="IPR006015">
    <property type="entry name" value="Universal_stress_UspA"/>
</dbReference>
<feature type="domain" description="UspA" evidence="2">
    <location>
        <begin position="6"/>
        <end position="137"/>
    </location>
</feature>
<comment type="similarity">
    <text evidence="1">Belongs to the universal stress protein A family.</text>
</comment>
<dbReference type="Proteomes" id="UP001596083">
    <property type="component" value="Unassembled WGS sequence"/>
</dbReference>
<proteinExistence type="inferred from homology"/>
<dbReference type="PANTHER" id="PTHR46553:SF3">
    <property type="entry name" value="ADENINE NUCLEOTIDE ALPHA HYDROLASES-LIKE SUPERFAMILY PROTEIN"/>
    <property type="match status" value="1"/>
</dbReference>
<evidence type="ECO:0000313" key="4">
    <source>
        <dbReference type="Proteomes" id="UP001596083"/>
    </source>
</evidence>
<dbReference type="PRINTS" id="PR01438">
    <property type="entry name" value="UNVRSLSTRESS"/>
</dbReference>
<evidence type="ECO:0000259" key="2">
    <source>
        <dbReference type="Pfam" id="PF00582"/>
    </source>
</evidence>
<feature type="domain" description="UspA" evidence="2">
    <location>
        <begin position="147"/>
        <end position="287"/>
    </location>
</feature>
<dbReference type="Pfam" id="PF00582">
    <property type="entry name" value="Usp"/>
    <property type="match status" value="2"/>
</dbReference>
<comment type="caution">
    <text evidence="3">The sequence shown here is derived from an EMBL/GenBank/DDBJ whole genome shotgun (WGS) entry which is preliminary data.</text>
</comment>
<evidence type="ECO:0000313" key="3">
    <source>
        <dbReference type="EMBL" id="MFC5723956.1"/>
    </source>
</evidence>
<sequence length="291" mass="30907">MELPLTVGIDGSDNSLRALDWAADEAVRRGLPLRIVHASVWERYEGAAPSGEQAEEEAAALRLLADAAVRARYRAPQQRVETDLLADEPVTALVAASREAAALVTGSSGHGSLRDLLPGSVSLAVAGRSHCPVVVVRGDERHRGETYRRILVGVGDGDGAVAALRFALREAVVRGCEVRAVRAWRHAEHEPVPVMGVLDREPGLGPEERAAAALDAALGPLGAEFPQVTVHRSTVEGPTHKVLIRLSGEADLLVLGSPWRHLHIGLQPGRVGHSVLHHAACPVAVVPYTHP</sequence>
<dbReference type="InterPro" id="IPR006016">
    <property type="entry name" value="UspA"/>
</dbReference>
<dbReference type="SUPFAM" id="SSF52402">
    <property type="entry name" value="Adenine nucleotide alpha hydrolases-like"/>
    <property type="match status" value="2"/>
</dbReference>
<organism evidence="3 4">
    <name type="scientific">Streptomyces gamaensis</name>
    <dbReference type="NCBI Taxonomy" id="1763542"/>
    <lineage>
        <taxon>Bacteria</taxon>
        <taxon>Bacillati</taxon>
        <taxon>Actinomycetota</taxon>
        <taxon>Actinomycetes</taxon>
        <taxon>Kitasatosporales</taxon>
        <taxon>Streptomycetaceae</taxon>
        <taxon>Streptomyces</taxon>
    </lineage>
</organism>
<dbReference type="PANTHER" id="PTHR46553">
    <property type="entry name" value="ADENINE NUCLEOTIDE ALPHA HYDROLASES-LIKE SUPERFAMILY PROTEIN"/>
    <property type="match status" value="1"/>
</dbReference>
<accession>A0ABW0Z5I8</accession>
<name>A0ABW0Z5I8_9ACTN</name>
<evidence type="ECO:0000256" key="1">
    <source>
        <dbReference type="ARBA" id="ARBA00008791"/>
    </source>
</evidence>
<dbReference type="InterPro" id="IPR014729">
    <property type="entry name" value="Rossmann-like_a/b/a_fold"/>
</dbReference>
<reference evidence="4" key="1">
    <citation type="journal article" date="2019" name="Int. J. Syst. Evol. Microbiol.">
        <title>The Global Catalogue of Microorganisms (GCM) 10K type strain sequencing project: providing services to taxonomists for standard genome sequencing and annotation.</title>
        <authorList>
            <consortium name="The Broad Institute Genomics Platform"/>
            <consortium name="The Broad Institute Genome Sequencing Center for Infectious Disease"/>
            <person name="Wu L."/>
            <person name="Ma J."/>
        </authorList>
    </citation>
    <scope>NUCLEOTIDE SEQUENCE [LARGE SCALE GENOMIC DNA]</scope>
    <source>
        <strain evidence="4">CGMCC 4.7304</strain>
    </source>
</reference>
<keyword evidence="4" id="KW-1185">Reference proteome</keyword>
<protein>
    <submittedName>
        <fullName evidence="3">Universal stress protein</fullName>
    </submittedName>
</protein>
<gene>
    <name evidence="3" type="ORF">ACFP1Z_27700</name>
</gene>